<name>W5TIH7_9NOCA</name>
<dbReference type="InterPro" id="IPR051055">
    <property type="entry name" value="PIF1_helicase"/>
</dbReference>
<dbReference type="GO" id="GO:0003678">
    <property type="term" value="F:DNA helicase activity"/>
    <property type="evidence" value="ECO:0007669"/>
    <property type="project" value="InterPro"/>
</dbReference>
<dbReference type="GO" id="GO:0006281">
    <property type="term" value="P:DNA repair"/>
    <property type="evidence" value="ECO:0007669"/>
    <property type="project" value="InterPro"/>
</dbReference>
<dbReference type="AlphaFoldDB" id="W5TIH7"/>
<proteinExistence type="predicted"/>
<keyword evidence="3" id="KW-1185">Reference proteome</keyword>
<protein>
    <submittedName>
        <fullName evidence="2">Putative ATPase</fullName>
    </submittedName>
</protein>
<dbReference type="SMART" id="SM00382">
    <property type="entry name" value="AAA"/>
    <property type="match status" value="1"/>
</dbReference>
<evidence type="ECO:0000259" key="1">
    <source>
        <dbReference type="SMART" id="SM00382"/>
    </source>
</evidence>
<dbReference type="SUPFAM" id="SSF52540">
    <property type="entry name" value="P-loop containing nucleoside triphosphate hydrolases"/>
    <property type="match status" value="2"/>
</dbReference>
<feature type="domain" description="AAA+ ATPase" evidence="1">
    <location>
        <begin position="23"/>
        <end position="147"/>
    </location>
</feature>
<dbReference type="Gene3D" id="3.40.50.300">
    <property type="entry name" value="P-loop containing nucleotide triphosphate hydrolases"/>
    <property type="match status" value="1"/>
</dbReference>
<dbReference type="GO" id="GO:0000723">
    <property type="term" value="P:telomere maintenance"/>
    <property type="evidence" value="ECO:0007669"/>
    <property type="project" value="InterPro"/>
</dbReference>
<dbReference type="PANTHER" id="PTHR47642:SF5">
    <property type="entry name" value="ATP-DEPENDENT DNA HELICASE"/>
    <property type="match status" value="1"/>
</dbReference>
<dbReference type="Pfam" id="PF05970">
    <property type="entry name" value="PIF1"/>
    <property type="match status" value="1"/>
</dbReference>
<evidence type="ECO:0000313" key="3">
    <source>
        <dbReference type="Proteomes" id="UP000019150"/>
    </source>
</evidence>
<dbReference type="PANTHER" id="PTHR47642">
    <property type="entry name" value="ATP-DEPENDENT DNA HELICASE"/>
    <property type="match status" value="1"/>
</dbReference>
<reference evidence="2 3" key="1">
    <citation type="journal article" date="2014" name="Appl. Environ. Microbiol.">
        <title>Insights into the Microbial Degradation of Rubber and Gutta-Percha by Analysis of the Complete Genome of Nocardia nova SH22a.</title>
        <authorList>
            <person name="Luo Q."/>
            <person name="Hiessl S."/>
            <person name="Poehlein A."/>
            <person name="Daniel R."/>
            <person name="Steinbuchel A."/>
        </authorList>
    </citation>
    <scope>NUCLEOTIDE SEQUENCE [LARGE SCALE GENOMIC DNA]</scope>
    <source>
        <strain evidence="2">SH22a</strain>
    </source>
</reference>
<dbReference type="InterPro" id="IPR010285">
    <property type="entry name" value="DNA_helicase_pif1-like_DEAD"/>
</dbReference>
<dbReference type="InterPro" id="IPR027417">
    <property type="entry name" value="P-loop_NTPase"/>
</dbReference>
<dbReference type="InterPro" id="IPR003593">
    <property type="entry name" value="AAA+_ATPase"/>
</dbReference>
<evidence type="ECO:0000313" key="2">
    <source>
        <dbReference type="EMBL" id="AHH17031.1"/>
    </source>
</evidence>
<dbReference type="HOGENOM" id="CLU_001613_7_2_11"/>
<dbReference type="KEGG" id="nno:NONO_c22330"/>
<dbReference type="OrthoDB" id="9763659at2"/>
<gene>
    <name evidence="2" type="ORF">NONO_c22330</name>
</gene>
<accession>W5TIH7</accession>
<dbReference type="CDD" id="cd18809">
    <property type="entry name" value="SF1_C_RecD"/>
    <property type="match status" value="1"/>
</dbReference>
<dbReference type="eggNOG" id="COG0507">
    <property type="taxonomic scope" value="Bacteria"/>
</dbReference>
<organism evidence="2 3">
    <name type="scientific">Nocardia nova SH22a</name>
    <dbReference type="NCBI Taxonomy" id="1415166"/>
    <lineage>
        <taxon>Bacteria</taxon>
        <taxon>Bacillati</taxon>
        <taxon>Actinomycetota</taxon>
        <taxon>Actinomycetes</taxon>
        <taxon>Mycobacteriales</taxon>
        <taxon>Nocardiaceae</taxon>
        <taxon>Nocardia</taxon>
    </lineage>
</organism>
<dbReference type="Proteomes" id="UP000019150">
    <property type="component" value="Chromosome"/>
</dbReference>
<dbReference type="PATRIC" id="fig|1415166.3.peg.2273"/>
<dbReference type="STRING" id="1415166.NONO_c22330"/>
<sequence>MTSRDGAFVLTDEFADVLDRLHRGESLFLTGRAGTGKSTLIREFLATTDRNVVVVATTGIGALDAGGQTVHNLFSFGADVTVEQVRSDKYFPYRSAEALRRLDTLVIDEVSMLRADLFDCLAIALERFGPRRGHPLGGVQLVLVGDLFQLPPMVLDGEKDFFATRYESPYFFSADCYAYERFPTVELTRIFRQVGDVRLLEILDAVRSGTVGPRLLSELNARTDSRFGPPVDEFWLTLTMTDRSATRRNLEQLDRLAGPEIRHQATESGELEGFSPPTDAELVYKIGAQIMLLTDDPLGRWVDGTIGQVCAHRLEGIEPVVTVALPSGAQVTVRPHTWEMKKPVTDGCRLRSEVVGTFTQLPFELAWAVTIHKSQGQTLDKLVIDLTGDGRLYVALSRSTSMDGVVLQRPVDVEDLKTDPRVREFLRQRRPSTTSRGVIHLGV</sequence>
<dbReference type="RefSeq" id="WP_025348512.1">
    <property type="nucleotide sequence ID" value="NZ_CP006850.1"/>
</dbReference>
<dbReference type="EMBL" id="CP006850">
    <property type="protein sequence ID" value="AHH17031.1"/>
    <property type="molecule type" value="Genomic_DNA"/>
</dbReference>